<evidence type="ECO:0000256" key="1">
    <source>
        <dbReference type="SAM" id="Phobius"/>
    </source>
</evidence>
<organism evidence="2 3">
    <name type="scientific">Oikopleura dioica</name>
    <name type="common">Tunicate</name>
    <dbReference type="NCBI Taxonomy" id="34765"/>
    <lineage>
        <taxon>Eukaryota</taxon>
        <taxon>Metazoa</taxon>
        <taxon>Chordata</taxon>
        <taxon>Tunicata</taxon>
        <taxon>Appendicularia</taxon>
        <taxon>Copelata</taxon>
        <taxon>Oikopleuridae</taxon>
        <taxon>Oikopleura</taxon>
    </lineage>
</organism>
<keyword evidence="1" id="KW-0472">Membrane</keyword>
<sequence length="240" mass="26377">MILTQRKLKKATICYVTVSSLSIAFHVLIFTLTTIASGCVSGIGNCPKTPFPLIGHGIWCGAGGFLCSAICILLASDKTKSKRSLKMILLVGSVFMIMFSSFGSIADGYGCLMLLTCFDCALFKSQISTILFLLLFLECIVLLTLSVLSFVMTLLNGQDILPLSIVKAPKIIKTSRQKRKLRRSQDPTEPADWTCSYLNPNPLPQRMDFSTSYHRSHSRIDLDYSHCPTLEVGNVSIAHA</sequence>
<evidence type="ECO:0000313" key="2">
    <source>
        <dbReference type="EMBL" id="CAG5102660.1"/>
    </source>
</evidence>
<protein>
    <submittedName>
        <fullName evidence="2">Oidioi.mRNA.OKI2018_I69.chr1.g409.t1.cds</fullName>
    </submittedName>
</protein>
<dbReference type="Proteomes" id="UP001158576">
    <property type="component" value="Chromosome 1"/>
</dbReference>
<feature type="transmembrane region" description="Helical" evidence="1">
    <location>
        <begin position="56"/>
        <end position="75"/>
    </location>
</feature>
<feature type="transmembrane region" description="Helical" evidence="1">
    <location>
        <begin position="12"/>
        <end position="36"/>
    </location>
</feature>
<evidence type="ECO:0000313" key="3">
    <source>
        <dbReference type="Proteomes" id="UP001158576"/>
    </source>
</evidence>
<feature type="transmembrane region" description="Helical" evidence="1">
    <location>
        <begin position="87"/>
        <end position="106"/>
    </location>
</feature>
<dbReference type="EMBL" id="OU015566">
    <property type="protein sequence ID" value="CAG5102660.1"/>
    <property type="molecule type" value="Genomic_DNA"/>
</dbReference>
<keyword evidence="3" id="KW-1185">Reference proteome</keyword>
<name>A0ABN7SPT5_OIKDI</name>
<proteinExistence type="predicted"/>
<keyword evidence="1" id="KW-1133">Transmembrane helix</keyword>
<reference evidence="2 3" key="1">
    <citation type="submission" date="2021-04" db="EMBL/GenBank/DDBJ databases">
        <authorList>
            <person name="Bliznina A."/>
        </authorList>
    </citation>
    <scope>NUCLEOTIDE SEQUENCE [LARGE SCALE GENOMIC DNA]</scope>
</reference>
<gene>
    <name evidence="2" type="ORF">OKIOD_LOCUS9174</name>
</gene>
<feature type="transmembrane region" description="Helical" evidence="1">
    <location>
        <begin position="126"/>
        <end position="155"/>
    </location>
</feature>
<accession>A0ABN7SPT5</accession>
<keyword evidence="1" id="KW-0812">Transmembrane</keyword>